<keyword evidence="1" id="KW-0032">Aminotransferase</keyword>
<sequence>MLHKRMEKYLSSLISEEQQAAPSLKVEIYQEEKEYMEEHELISNNVTLIEKDPTTRFQDAYIERCDKNTEETISEESFAFLEQPIDYLQKHKNEFLYLESNWLELIGVDAISLEVSDVFGTYDVMVGLQLQKKFEISLKENLRKELHGDEARFELIFNQTDGLFDLNFALNYVNGFNEGMSLEEAYRLIYRSLFKLVESVEERSKDMN</sequence>
<keyword evidence="1" id="KW-0808">Transferase</keyword>
<reference evidence="1 2" key="1">
    <citation type="submission" date="2015-07" db="EMBL/GenBank/DDBJ databases">
        <title>High-quality draft genome sequence of Oceanobacillus caeni HM6, a bacillus isolated from a human feces.</title>
        <authorList>
            <person name="Kumar J."/>
            <person name="Verma M.K."/>
            <person name="Pandey R."/>
            <person name="Bhambi M."/>
            <person name="Chauhan N."/>
        </authorList>
    </citation>
    <scope>NUCLEOTIDE SEQUENCE [LARGE SCALE GENOMIC DNA]</scope>
    <source>
        <strain evidence="1 2">HM6</strain>
    </source>
</reference>
<keyword evidence="2" id="KW-1185">Reference proteome</keyword>
<organism evidence="1 2">
    <name type="scientific">Oceanobacillus caeni</name>
    <dbReference type="NCBI Taxonomy" id="405946"/>
    <lineage>
        <taxon>Bacteria</taxon>
        <taxon>Bacillati</taxon>
        <taxon>Bacillota</taxon>
        <taxon>Bacilli</taxon>
        <taxon>Bacillales</taxon>
        <taxon>Bacillaceae</taxon>
        <taxon>Oceanobacillus</taxon>
    </lineage>
</organism>
<gene>
    <name evidence="1" type="ORF">AFL42_14890</name>
</gene>
<proteinExistence type="predicted"/>
<evidence type="ECO:0000313" key="2">
    <source>
        <dbReference type="Proteomes" id="UP000037854"/>
    </source>
</evidence>
<evidence type="ECO:0000313" key="1">
    <source>
        <dbReference type="EMBL" id="KPH71562.1"/>
    </source>
</evidence>
<dbReference type="EMBL" id="LGTK01000070">
    <property type="protein sequence ID" value="KPH71562.1"/>
    <property type="molecule type" value="Genomic_DNA"/>
</dbReference>
<accession>A0ABR5MGB9</accession>
<dbReference type="Proteomes" id="UP000037854">
    <property type="component" value="Unassembled WGS sequence"/>
</dbReference>
<protein>
    <submittedName>
        <fullName evidence="1">Branched-chain amino acid aminotransferase</fullName>
    </submittedName>
</protein>
<dbReference type="GO" id="GO:0008483">
    <property type="term" value="F:transaminase activity"/>
    <property type="evidence" value="ECO:0007669"/>
    <property type="project" value="UniProtKB-KW"/>
</dbReference>
<name>A0ABR5MGB9_9BACI</name>
<dbReference type="RefSeq" id="WP_060669060.1">
    <property type="nucleotide sequence ID" value="NZ_LGTK01000070.1"/>
</dbReference>
<comment type="caution">
    <text evidence="1">The sequence shown here is derived from an EMBL/GenBank/DDBJ whole genome shotgun (WGS) entry which is preliminary data.</text>
</comment>